<dbReference type="Proteomes" id="UP000035489">
    <property type="component" value="Unassembled WGS sequence"/>
</dbReference>
<comment type="caution">
    <text evidence="1">The sequence shown here is derived from an EMBL/GenBank/DDBJ whole genome shotgun (WGS) entry which is preliminary data.</text>
</comment>
<dbReference type="PATRIC" id="fig|1225564.3.peg.592"/>
<reference evidence="1 2" key="1">
    <citation type="submission" date="2015-05" db="EMBL/GenBank/DDBJ databases">
        <title>Draft genome sequence of Microvirga vignae strain BR3299, a novel nitrogen fixing bacteria isolated from Brazil semi-aired region.</title>
        <authorList>
            <person name="Zilli J.E."/>
            <person name="Passos S.R."/>
            <person name="Leite J."/>
            <person name="Baldani J.I."/>
            <person name="Xavier G.R."/>
            <person name="Rumjaneck N.G."/>
            <person name="Simoes-Araujo J.L."/>
        </authorList>
    </citation>
    <scope>NUCLEOTIDE SEQUENCE [LARGE SCALE GENOMIC DNA]</scope>
    <source>
        <strain evidence="1 2">BR3299</strain>
    </source>
</reference>
<dbReference type="AlphaFoldDB" id="A0A0H1RB49"/>
<dbReference type="RefSeq" id="WP_047192568.1">
    <property type="nucleotide sequence ID" value="NZ_LCYG01000120.1"/>
</dbReference>
<keyword evidence="2" id="KW-1185">Reference proteome</keyword>
<name>A0A0H1RB49_9HYPH</name>
<evidence type="ECO:0000313" key="2">
    <source>
        <dbReference type="Proteomes" id="UP000035489"/>
    </source>
</evidence>
<proteinExistence type="predicted"/>
<dbReference type="OrthoDB" id="8019778at2"/>
<dbReference type="EMBL" id="LCYG01000120">
    <property type="protein sequence ID" value="KLK89792.1"/>
    <property type="molecule type" value="Genomic_DNA"/>
</dbReference>
<evidence type="ECO:0000313" key="1">
    <source>
        <dbReference type="EMBL" id="KLK89792.1"/>
    </source>
</evidence>
<organism evidence="1 2">
    <name type="scientific">Microvirga vignae</name>
    <dbReference type="NCBI Taxonomy" id="1225564"/>
    <lineage>
        <taxon>Bacteria</taxon>
        <taxon>Pseudomonadati</taxon>
        <taxon>Pseudomonadota</taxon>
        <taxon>Alphaproteobacteria</taxon>
        <taxon>Hyphomicrobiales</taxon>
        <taxon>Methylobacteriaceae</taxon>
        <taxon>Microvirga</taxon>
    </lineage>
</organism>
<sequence length="81" mass="8918">MEFILRLQCDDVLGARIERETPTGLVTIATAVPQDGSLEVHLLDSPANDGLEFLDGLRAQDCSDLRRQLARPNVMVVMPDV</sequence>
<accession>A0A0H1RB49</accession>
<gene>
    <name evidence="1" type="ORF">AA309_29325</name>
</gene>
<protein>
    <submittedName>
        <fullName evidence="1">Uncharacterized protein</fullName>
    </submittedName>
</protein>